<dbReference type="InterPro" id="IPR010982">
    <property type="entry name" value="Lambda_DNA-bd_dom_sf"/>
</dbReference>
<keyword evidence="2" id="KW-1185">Reference proteome</keyword>
<accession>A0A086Z1F5</accession>
<name>A0A086Z1F5_9BIFI</name>
<comment type="caution">
    <text evidence="1">The sequence shown here is derived from an EMBL/GenBank/DDBJ whole genome shotgun (WGS) entry which is preliminary data.</text>
</comment>
<dbReference type="Proteomes" id="UP000029015">
    <property type="component" value="Unassembled WGS sequence"/>
</dbReference>
<dbReference type="AlphaFoldDB" id="A0A086Z1F5"/>
<dbReference type="RefSeq" id="WP_051905319.1">
    <property type="nucleotide sequence ID" value="NZ_CP011786.1"/>
</dbReference>
<dbReference type="eggNOG" id="ENOG5030MJF">
    <property type="taxonomic scope" value="Bacteria"/>
</dbReference>
<dbReference type="Gene3D" id="1.10.3100.10">
    <property type="entry name" value="Putative cytoplasmic protein"/>
    <property type="match status" value="1"/>
</dbReference>
<dbReference type="OrthoDB" id="3259824at2"/>
<proteinExistence type="predicted"/>
<gene>
    <name evidence="1" type="ORF">BACT_1057</name>
</gene>
<dbReference type="GO" id="GO:0003677">
    <property type="term" value="F:DNA binding"/>
    <property type="evidence" value="ECO:0007669"/>
    <property type="project" value="InterPro"/>
</dbReference>
<reference evidence="1 2" key="1">
    <citation type="submission" date="2014-03" db="EMBL/GenBank/DDBJ databases">
        <title>Genomics of Bifidobacteria.</title>
        <authorList>
            <person name="Ventura M."/>
            <person name="Milani C."/>
            <person name="Lugli G.A."/>
        </authorList>
    </citation>
    <scope>NUCLEOTIDE SEQUENCE [LARGE SCALE GENOMIC DNA]</scope>
    <source>
        <strain evidence="1 2">DSM 22766</strain>
    </source>
</reference>
<sequence length="111" mass="12324">MTPAEFKATRESLHLPLEWLADRWGVLRQSVQRWERGDRRIPDGIASDLEALEAQADLLVEDGADRGDDVLLVPRTDMAREDGMPAAWSRAIAKRVAARTGAAIEYGPGDR</sequence>
<organism evidence="1 2">
    <name type="scientific">Bifidobacterium actinocoloniiforme DSM 22766</name>
    <dbReference type="NCBI Taxonomy" id="1437605"/>
    <lineage>
        <taxon>Bacteria</taxon>
        <taxon>Bacillati</taxon>
        <taxon>Actinomycetota</taxon>
        <taxon>Actinomycetes</taxon>
        <taxon>Bifidobacteriales</taxon>
        <taxon>Bifidobacteriaceae</taxon>
        <taxon>Bifidobacterium</taxon>
    </lineage>
</organism>
<evidence type="ECO:0000313" key="2">
    <source>
        <dbReference type="Proteomes" id="UP000029015"/>
    </source>
</evidence>
<dbReference type="SUPFAM" id="SSF47413">
    <property type="entry name" value="lambda repressor-like DNA-binding domains"/>
    <property type="match status" value="1"/>
</dbReference>
<protein>
    <submittedName>
        <fullName evidence="1">Uncharacterized protein</fullName>
    </submittedName>
</protein>
<evidence type="ECO:0000313" key="1">
    <source>
        <dbReference type="EMBL" id="KFI40355.1"/>
    </source>
</evidence>
<dbReference type="InterPro" id="IPR027910">
    <property type="entry name" value="YdiL_sf"/>
</dbReference>
<dbReference type="EMBL" id="JGYK01000001">
    <property type="protein sequence ID" value="KFI40355.1"/>
    <property type="molecule type" value="Genomic_DNA"/>
</dbReference>